<keyword evidence="1" id="KW-0732">Signal</keyword>
<feature type="signal peptide" evidence="1">
    <location>
        <begin position="1"/>
        <end position="31"/>
    </location>
</feature>
<evidence type="ECO:0000256" key="1">
    <source>
        <dbReference type="SAM" id="SignalP"/>
    </source>
</evidence>
<organism evidence="2 3">
    <name type="scientific">Legionella wadsworthii</name>
    <dbReference type="NCBI Taxonomy" id="28088"/>
    <lineage>
        <taxon>Bacteria</taxon>
        <taxon>Pseudomonadati</taxon>
        <taxon>Pseudomonadota</taxon>
        <taxon>Gammaproteobacteria</taxon>
        <taxon>Legionellales</taxon>
        <taxon>Legionellaceae</taxon>
        <taxon>Legionella</taxon>
    </lineage>
</organism>
<dbReference type="STRING" id="1122170.GCA_000701265_02662"/>
<reference evidence="2 3" key="1">
    <citation type="submission" date="2018-06" db="EMBL/GenBank/DDBJ databases">
        <authorList>
            <consortium name="Pathogen Informatics"/>
            <person name="Doyle S."/>
        </authorList>
    </citation>
    <scope>NUCLEOTIDE SEQUENCE [LARGE SCALE GENOMIC DNA]</scope>
    <source>
        <strain evidence="2 3">NCTC11532</strain>
    </source>
</reference>
<dbReference type="RefSeq" id="WP_084157784.1">
    <property type="nucleotide sequence ID" value="NZ_CAAAIS010000004.1"/>
</dbReference>
<dbReference type="Proteomes" id="UP000255297">
    <property type="component" value="Unassembled WGS sequence"/>
</dbReference>
<gene>
    <name evidence="2" type="ORF">NCTC11532_02394</name>
</gene>
<dbReference type="EMBL" id="UGPB01000001">
    <property type="protein sequence ID" value="STY30412.1"/>
    <property type="molecule type" value="Genomic_DNA"/>
</dbReference>
<evidence type="ECO:0000313" key="2">
    <source>
        <dbReference type="EMBL" id="STY30412.1"/>
    </source>
</evidence>
<proteinExistence type="predicted"/>
<accession>A0A378LTW4</accession>
<dbReference type="OrthoDB" id="7505154at2"/>
<evidence type="ECO:0008006" key="4">
    <source>
        <dbReference type="Google" id="ProtNLM"/>
    </source>
</evidence>
<sequence length="205" mass="23125">MRLLLKNSYIKNKKHQVIGLILFLIGPSAQAGAPFLTDDPVILEQKKWELFLFSALDLNNDLFLEPYLYAPTIQVNYGIFKRVELDIILPYAMALPDAAPFSKGFGDMQLGVKFQFIEETKTMPQIGTAPVLWIPTGNADQNLGNGIPWFKIPILAQKSWGKWTTYGGGGYVYNSAPGMLHFFLCQFALTKRSERQSDIGWRGFL</sequence>
<dbReference type="AlphaFoldDB" id="A0A378LTW4"/>
<protein>
    <recommendedName>
        <fullName evidence="4">Neuromedin U</fullName>
    </recommendedName>
</protein>
<evidence type="ECO:0000313" key="3">
    <source>
        <dbReference type="Proteomes" id="UP000255297"/>
    </source>
</evidence>
<name>A0A378LTW4_9GAMM</name>
<feature type="chain" id="PRO_5016638901" description="Neuromedin U" evidence="1">
    <location>
        <begin position="32"/>
        <end position="205"/>
    </location>
</feature>
<keyword evidence="3" id="KW-1185">Reference proteome</keyword>